<evidence type="ECO:0000256" key="3">
    <source>
        <dbReference type="ARBA" id="ARBA00022448"/>
    </source>
</evidence>
<evidence type="ECO:0000256" key="8">
    <source>
        <dbReference type="ARBA" id="ARBA00022927"/>
    </source>
</evidence>
<evidence type="ECO:0000256" key="12">
    <source>
        <dbReference type="RuleBase" id="RU367026"/>
    </source>
</evidence>
<comment type="subcellular location">
    <subcellularLocation>
        <location evidence="1 12">Endoplasmic reticulum membrane</location>
        <topology evidence="1 12">Multi-pass membrane protein</topology>
    </subcellularLocation>
</comment>
<keyword evidence="17" id="KW-1185">Reference proteome</keyword>
<feature type="domain" description="BAP29/BAP31 transmembrane" evidence="14">
    <location>
        <begin position="1"/>
        <end position="132"/>
    </location>
</feature>
<feature type="transmembrane region" description="Helical" evidence="12">
    <location>
        <begin position="12"/>
        <end position="32"/>
    </location>
</feature>
<evidence type="ECO:0000259" key="15">
    <source>
        <dbReference type="Pfam" id="PF18035"/>
    </source>
</evidence>
<evidence type="ECO:0000256" key="7">
    <source>
        <dbReference type="ARBA" id="ARBA00022892"/>
    </source>
</evidence>
<sequence length="226" mass="25803">MSLQWTAITGFLYFEMAIIFLLLLPFISAASWQRVFNSGLVRMAGLYANYYFTMAMVLLGICFADSIREMVKYTHSDKAEASMANNPNTVDHIHMKLFRAQRNFYIAGFSLFLWFVLHRLVTLISTEAKLFAGKEAAIKQAKSASEAAQRLMSQQEKGDDSSNDKNELAELREKLSETKSTLRAKEADLEAMKKQAESTNREYDRLSEDFQRLQQELDSSSDKKTS</sequence>
<dbReference type="Pfam" id="PF05529">
    <property type="entry name" value="Bap31"/>
    <property type="match status" value="1"/>
</dbReference>
<evidence type="ECO:0000313" key="17">
    <source>
        <dbReference type="Proteomes" id="UP000593567"/>
    </source>
</evidence>
<keyword evidence="5" id="KW-0053">Apoptosis</keyword>
<keyword evidence="8 12" id="KW-0653">Protein transport</keyword>
<dbReference type="InterPro" id="IPR008417">
    <property type="entry name" value="BAP29/BAP31"/>
</dbReference>
<comment type="caution">
    <text evidence="16">The sequence shown here is derived from an EMBL/GenBank/DDBJ whole genome shotgun (WGS) entry which is preliminary data.</text>
</comment>
<dbReference type="InterPro" id="IPR041672">
    <property type="entry name" value="Bap31/Bap29_C"/>
</dbReference>
<proteinExistence type="inferred from homology"/>
<feature type="compositionally biased region" description="Basic and acidic residues" evidence="13">
    <location>
        <begin position="156"/>
        <end position="177"/>
    </location>
</feature>
<feature type="compositionally biased region" description="Basic and acidic residues" evidence="13">
    <location>
        <begin position="183"/>
        <end position="211"/>
    </location>
</feature>
<evidence type="ECO:0000256" key="13">
    <source>
        <dbReference type="SAM" id="MobiDB-lite"/>
    </source>
</evidence>
<dbReference type="AlphaFoldDB" id="A0A7J7IY44"/>
<dbReference type="GO" id="GO:0006886">
    <property type="term" value="P:intracellular protein transport"/>
    <property type="evidence" value="ECO:0007669"/>
    <property type="project" value="UniProtKB-UniRule"/>
</dbReference>
<protein>
    <recommendedName>
        <fullName evidence="12">Endoplasmic reticulum transmembrane protein</fullName>
    </recommendedName>
</protein>
<feature type="transmembrane region" description="Helical" evidence="12">
    <location>
        <begin position="104"/>
        <end position="121"/>
    </location>
</feature>
<evidence type="ECO:0000256" key="1">
    <source>
        <dbReference type="ARBA" id="ARBA00004477"/>
    </source>
</evidence>
<dbReference type="GO" id="GO:0006915">
    <property type="term" value="P:apoptotic process"/>
    <property type="evidence" value="ECO:0007669"/>
    <property type="project" value="UniProtKB-KW"/>
</dbReference>
<dbReference type="SMR" id="A0A7J7IY44"/>
<evidence type="ECO:0000256" key="2">
    <source>
        <dbReference type="ARBA" id="ARBA00007956"/>
    </source>
</evidence>
<dbReference type="InterPro" id="IPR040463">
    <property type="entry name" value="BAP29/BAP31_N"/>
</dbReference>
<gene>
    <name evidence="16" type="ORF">EB796_022845</name>
</gene>
<keyword evidence="10" id="KW-0175">Coiled coil</keyword>
<keyword evidence="7 12" id="KW-0931">ER-Golgi transport</keyword>
<reference evidence="16" key="1">
    <citation type="submission" date="2020-06" db="EMBL/GenBank/DDBJ databases">
        <title>Draft genome of Bugula neritina, a colonial animal packing powerful symbionts and potential medicines.</title>
        <authorList>
            <person name="Rayko M."/>
        </authorList>
    </citation>
    <scope>NUCLEOTIDE SEQUENCE [LARGE SCALE GENOMIC DNA]</scope>
    <source>
        <strain evidence="16">Kwan_BN1</strain>
    </source>
</reference>
<organism evidence="16 17">
    <name type="scientific">Bugula neritina</name>
    <name type="common">Brown bryozoan</name>
    <name type="synonym">Sertularia neritina</name>
    <dbReference type="NCBI Taxonomy" id="10212"/>
    <lineage>
        <taxon>Eukaryota</taxon>
        <taxon>Metazoa</taxon>
        <taxon>Spiralia</taxon>
        <taxon>Lophotrochozoa</taxon>
        <taxon>Bryozoa</taxon>
        <taxon>Gymnolaemata</taxon>
        <taxon>Cheilostomatida</taxon>
        <taxon>Flustrina</taxon>
        <taxon>Buguloidea</taxon>
        <taxon>Bugulidae</taxon>
        <taxon>Bugula</taxon>
    </lineage>
</organism>
<evidence type="ECO:0000256" key="4">
    <source>
        <dbReference type="ARBA" id="ARBA00022692"/>
    </source>
</evidence>
<evidence type="ECO:0000259" key="14">
    <source>
        <dbReference type="Pfam" id="PF05529"/>
    </source>
</evidence>
<evidence type="ECO:0000256" key="6">
    <source>
        <dbReference type="ARBA" id="ARBA00022824"/>
    </source>
</evidence>
<accession>A0A7J7IY44</accession>
<feature type="region of interest" description="Disordered" evidence="13">
    <location>
        <begin position="148"/>
        <end position="226"/>
    </location>
</feature>
<keyword evidence="4 12" id="KW-0812">Transmembrane</keyword>
<dbReference type="PANTHER" id="PTHR12701">
    <property type="entry name" value="BCR-ASSOCIATED PROTEIN, BAP"/>
    <property type="match status" value="1"/>
</dbReference>
<dbReference type="GO" id="GO:0006888">
    <property type="term" value="P:endoplasmic reticulum to Golgi vesicle-mediated transport"/>
    <property type="evidence" value="ECO:0007669"/>
    <property type="project" value="UniProtKB-UniRule"/>
</dbReference>
<dbReference type="EMBL" id="VXIV02003272">
    <property type="protein sequence ID" value="KAF6018839.1"/>
    <property type="molecule type" value="Genomic_DNA"/>
</dbReference>
<dbReference type="Proteomes" id="UP000593567">
    <property type="component" value="Unassembled WGS sequence"/>
</dbReference>
<dbReference type="PANTHER" id="PTHR12701:SF20">
    <property type="entry name" value="ENDOPLASMIC RETICULUM TRANSMEMBRANE PROTEIN"/>
    <property type="match status" value="1"/>
</dbReference>
<dbReference type="FunFam" id="1.20.5.110:FF:000011">
    <property type="entry name" value="B-cell receptor-associated protein 29"/>
    <property type="match status" value="1"/>
</dbReference>
<comment type="similarity">
    <text evidence="2 12">Belongs to the BCAP29/BCAP31 family.</text>
</comment>
<keyword evidence="6 12" id="KW-0256">Endoplasmic reticulum</keyword>
<dbReference type="OrthoDB" id="435607at2759"/>
<evidence type="ECO:0000256" key="9">
    <source>
        <dbReference type="ARBA" id="ARBA00022989"/>
    </source>
</evidence>
<evidence type="ECO:0000256" key="5">
    <source>
        <dbReference type="ARBA" id="ARBA00022703"/>
    </source>
</evidence>
<evidence type="ECO:0000256" key="10">
    <source>
        <dbReference type="ARBA" id="ARBA00023054"/>
    </source>
</evidence>
<evidence type="ECO:0000313" key="16">
    <source>
        <dbReference type="EMBL" id="KAF6018839.1"/>
    </source>
</evidence>
<evidence type="ECO:0000256" key="11">
    <source>
        <dbReference type="ARBA" id="ARBA00023136"/>
    </source>
</evidence>
<keyword evidence="11 12" id="KW-0472">Membrane</keyword>
<feature type="transmembrane region" description="Helical" evidence="12">
    <location>
        <begin position="44"/>
        <end position="64"/>
    </location>
</feature>
<name>A0A7J7IY44_BUGNE</name>
<dbReference type="Pfam" id="PF18035">
    <property type="entry name" value="Bap31_Bap29_C"/>
    <property type="match status" value="1"/>
</dbReference>
<feature type="domain" description="Bap31/Bap29 cytoplasmic coiled-coil" evidence="15">
    <location>
        <begin position="167"/>
        <end position="225"/>
    </location>
</feature>
<keyword evidence="3 12" id="KW-0813">Transport</keyword>
<dbReference type="Gene3D" id="1.20.5.110">
    <property type="match status" value="1"/>
</dbReference>
<keyword evidence="9 12" id="KW-1133">Transmembrane helix</keyword>
<comment type="function">
    <text evidence="12">May play a role in anterograde transport of membrane proteins from the endoplasmic reticulum to the Golgi.</text>
</comment>
<dbReference type="GO" id="GO:0070973">
    <property type="term" value="P:protein localization to endoplasmic reticulum exit site"/>
    <property type="evidence" value="ECO:0007669"/>
    <property type="project" value="UniProtKB-UniRule"/>
</dbReference>
<dbReference type="GO" id="GO:0005789">
    <property type="term" value="C:endoplasmic reticulum membrane"/>
    <property type="evidence" value="ECO:0007669"/>
    <property type="project" value="UniProtKB-SubCell"/>
</dbReference>